<evidence type="ECO:0000259" key="1">
    <source>
        <dbReference type="Pfam" id="PF00501"/>
    </source>
</evidence>
<protein>
    <recommendedName>
        <fullName evidence="1">AMP-dependent synthetase/ligase domain-containing protein</fullName>
    </recommendedName>
</protein>
<evidence type="ECO:0000313" key="4">
    <source>
        <dbReference type="Proteomes" id="UP000677228"/>
    </source>
</evidence>
<dbReference type="PANTHER" id="PTHR22754">
    <property type="entry name" value="DISCO-INTERACTING PROTEIN 2 DIP2 -RELATED"/>
    <property type="match status" value="1"/>
</dbReference>
<dbReference type="SUPFAM" id="SSF56801">
    <property type="entry name" value="Acetyl-CoA synthetase-like"/>
    <property type="match status" value="1"/>
</dbReference>
<dbReference type="Proteomes" id="UP000682733">
    <property type="component" value="Unassembled WGS sequence"/>
</dbReference>
<accession>A0A8S2DGD8</accession>
<sequence length="198" mass="22640">MMTSSSLFLMKHLCCVCINERGKEEKQLRYAELWQQSVLVANMLSDKTKLNNQEQPLPHIILCYPFGLDFIVSYVGCLLANTIAVPVYPPNPGSIKQSLLKLNKVVDNCKPILALTNSTFNRYRRFNSIIQKWPKNLQWLCTDTYIEQNTKHINELFLNKLPGLSNDKSQIAFIQYTSGSTGDPKGVCISYTNFQLNR</sequence>
<comment type="caution">
    <text evidence="2">The sequence shown here is derived from an EMBL/GenBank/DDBJ whole genome shotgun (WGS) entry which is preliminary data.</text>
</comment>
<dbReference type="AlphaFoldDB" id="A0A8S2DGD8"/>
<reference evidence="2" key="1">
    <citation type="submission" date="2021-02" db="EMBL/GenBank/DDBJ databases">
        <authorList>
            <person name="Nowell W R."/>
        </authorList>
    </citation>
    <scope>NUCLEOTIDE SEQUENCE</scope>
</reference>
<feature type="domain" description="AMP-dependent synthetase/ligase" evidence="1">
    <location>
        <begin position="23"/>
        <end position="194"/>
    </location>
</feature>
<proteinExistence type="predicted"/>
<dbReference type="PANTHER" id="PTHR22754:SF32">
    <property type="entry name" value="DISCO-INTERACTING PROTEIN 2"/>
    <property type="match status" value="1"/>
</dbReference>
<dbReference type="Gene3D" id="3.40.50.12780">
    <property type="entry name" value="N-terminal domain of ligase-like"/>
    <property type="match status" value="1"/>
</dbReference>
<dbReference type="InterPro" id="IPR000873">
    <property type="entry name" value="AMP-dep_synth/lig_dom"/>
</dbReference>
<dbReference type="Proteomes" id="UP000677228">
    <property type="component" value="Unassembled WGS sequence"/>
</dbReference>
<evidence type="ECO:0000313" key="3">
    <source>
        <dbReference type="EMBL" id="CAF3669944.1"/>
    </source>
</evidence>
<dbReference type="InterPro" id="IPR020845">
    <property type="entry name" value="AMP-binding_CS"/>
</dbReference>
<gene>
    <name evidence="2" type="ORF">OVA965_LOCUS8927</name>
    <name evidence="3" type="ORF">TMI583_LOCUS8922</name>
</gene>
<dbReference type="InterPro" id="IPR042099">
    <property type="entry name" value="ANL_N_sf"/>
</dbReference>
<name>A0A8S2DGD8_9BILA</name>
<organism evidence="2 4">
    <name type="scientific">Didymodactylos carnosus</name>
    <dbReference type="NCBI Taxonomy" id="1234261"/>
    <lineage>
        <taxon>Eukaryota</taxon>
        <taxon>Metazoa</taxon>
        <taxon>Spiralia</taxon>
        <taxon>Gnathifera</taxon>
        <taxon>Rotifera</taxon>
        <taxon>Eurotatoria</taxon>
        <taxon>Bdelloidea</taxon>
        <taxon>Philodinida</taxon>
        <taxon>Philodinidae</taxon>
        <taxon>Didymodactylos</taxon>
    </lineage>
</organism>
<dbReference type="Pfam" id="PF00501">
    <property type="entry name" value="AMP-binding"/>
    <property type="match status" value="1"/>
</dbReference>
<dbReference type="EMBL" id="CAJNOK010003080">
    <property type="protein sequence ID" value="CAF0887054.1"/>
    <property type="molecule type" value="Genomic_DNA"/>
</dbReference>
<evidence type="ECO:0000313" key="2">
    <source>
        <dbReference type="EMBL" id="CAF0887054.1"/>
    </source>
</evidence>
<dbReference type="PROSITE" id="PS00455">
    <property type="entry name" value="AMP_BINDING"/>
    <property type="match status" value="1"/>
</dbReference>
<dbReference type="EMBL" id="CAJOBA010003080">
    <property type="protein sequence ID" value="CAF3669944.1"/>
    <property type="molecule type" value="Genomic_DNA"/>
</dbReference>